<feature type="domain" description="Glutamyl-tRNA reductase N-terminal" evidence="17">
    <location>
        <begin position="6"/>
        <end position="162"/>
    </location>
</feature>
<evidence type="ECO:0000313" key="19">
    <source>
        <dbReference type="Proteomes" id="UP000462362"/>
    </source>
</evidence>
<dbReference type="InterPro" id="IPR015895">
    <property type="entry name" value="4pyrrol_synth_GluRdtase_N"/>
</dbReference>
<dbReference type="InterPro" id="IPR036453">
    <property type="entry name" value="GluRdtase_dimer_dom_sf"/>
</dbReference>
<comment type="subunit">
    <text evidence="9">Homodimer.</text>
</comment>
<dbReference type="EC" id="1.2.1.70" evidence="3 9"/>
<dbReference type="GO" id="GO:0008883">
    <property type="term" value="F:glutamyl-tRNA reductase activity"/>
    <property type="evidence" value="ECO:0007669"/>
    <property type="project" value="UniProtKB-UniRule"/>
</dbReference>
<comment type="similarity">
    <text evidence="2 9 14">Belongs to the glutamyl-tRNA reductase family.</text>
</comment>
<evidence type="ECO:0000256" key="1">
    <source>
        <dbReference type="ARBA" id="ARBA00005059"/>
    </source>
</evidence>
<dbReference type="GO" id="GO:0050661">
    <property type="term" value="F:NADP binding"/>
    <property type="evidence" value="ECO:0007669"/>
    <property type="project" value="InterPro"/>
</dbReference>
<feature type="active site" description="Nucleophile" evidence="9 10">
    <location>
        <position position="56"/>
    </location>
</feature>
<dbReference type="NCBIfam" id="TIGR01035">
    <property type="entry name" value="hemA"/>
    <property type="match status" value="1"/>
</dbReference>
<dbReference type="InterPro" id="IPR036343">
    <property type="entry name" value="GluRdtase_N_sf"/>
</dbReference>
<dbReference type="InterPro" id="IPR000343">
    <property type="entry name" value="4pyrrol_synth_GluRdtase"/>
</dbReference>
<dbReference type="InterPro" id="IPR036291">
    <property type="entry name" value="NAD(P)-bd_dom_sf"/>
</dbReference>
<feature type="binding site" evidence="9 12">
    <location>
        <begin position="195"/>
        <end position="200"/>
    </location>
    <ligand>
        <name>NADP(+)</name>
        <dbReference type="ChEBI" id="CHEBI:58349"/>
    </ligand>
</feature>
<dbReference type="PANTHER" id="PTHR43013:SF1">
    <property type="entry name" value="GLUTAMYL-TRNA REDUCTASE"/>
    <property type="match status" value="1"/>
</dbReference>
<evidence type="ECO:0000256" key="11">
    <source>
        <dbReference type="PIRSR" id="PIRSR000445-2"/>
    </source>
</evidence>
<feature type="binding site" evidence="9 11">
    <location>
        <begin position="55"/>
        <end position="58"/>
    </location>
    <ligand>
        <name>substrate</name>
    </ligand>
</feature>
<dbReference type="InterPro" id="IPR006151">
    <property type="entry name" value="Shikm_DH/Glu-tRNA_Rdtase"/>
</dbReference>
<dbReference type="SUPFAM" id="SSF69742">
    <property type="entry name" value="Glutamyl tRNA-reductase catalytic, N-terminal domain"/>
    <property type="match status" value="1"/>
</dbReference>
<evidence type="ECO:0000256" key="3">
    <source>
        <dbReference type="ARBA" id="ARBA00012970"/>
    </source>
</evidence>
<evidence type="ECO:0000259" key="16">
    <source>
        <dbReference type="Pfam" id="PF01488"/>
    </source>
</evidence>
<accession>A0A6I3S072</accession>
<comment type="miscellaneous">
    <text evidence="9">During catalysis, the active site Cys acts as a nucleophile attacking the alpha-carbonyl group of tRNA-bound glutamate with the formation of a thioester intermediate between enzyme and glutamate, and the concomitant release of tRNA(Glu). The thioester intermediate is finally reduced by direct hydride transfer from NADPH, to form the product GSA.</text>
</comment>
<keyword evidence="6 9" id="KW-0627">Porphyrin biosynthesis</keyword>
<dbReference type="SUPFAM" id="SSF51735">
    <property type="entry name" value="NAD(P)-binding Rossmann-fold domains"/>
    <property type="match status" value="1"/>
</dbReference>
<organism evidence="18 19">
    <name type="scientific">Parasutterella excrementihominis</name>
    <dbReference type="NCBI Taxonomy" id="487175"/>
    <lineage>
        <taxon>Bacteria</taxon>
        <taxon>Pseudomonadati</taxon>
        <taxon>Pseudomonadota</taxon>
        <taxon>Betaproteobacteria</taxon>
        <taxon>Burkholderiales</taxon>
        <taxon>Sutterellaceae</taxon>
        <taxon>Parasutterella</taxon>
    </lineage>
</organism>
<dbReference type="EMBL" id="WNCL01000003">
    <property type="protein sequence ID" value="MTU42324.1"/>
    <property type="molecule type" value="Genomic_DNA"/>
</dbReference>
<dbReference type="Pfam" id="PF01488">
    <property type="entry name" value="Shikimate_DH"/>
    <property type="match status" value="1"/>
</dbReference>
<dbReference type="UniPathway" id="UPA00251">
    <property type="reaction ID" value="UER00316"/>
</dbReference>
<dbReference type="Pfam" id="PF05201">
    <property type="entry name" value="GlutR_N"/>
    <property type="match status" value="1"/>
</dbReference>
<evidence type="ECO:0000259" key="15">
    <source>
        <dbReference type="Pfam" id="PF00745"/>
    </source>
</evidence>
<evidence type="ECO:0000256" key="14">
    <source>
        <dbReference type="RuleBase" id="RU000584"/>
    </source>
</evidence>
<comment type="function">
    <text evidence="9">Catalyzes the NADPH-dependent reduction of glutamyl-tRNA(Glu) to glutamate 1-semialdehyde (GSA).</text>
</comment>
<evidence type="ECO:0000256" key="12">
    <source>
        <dbReference type="PIRSR" id="PIRSR000445-3"/>
    </source>
</evidence>
<comment type="domain">
    <text evidence="9">Possesses an unusual extended V-shaped dimeric structure with each monomer consisting of three distinct domains arranged along a curved 'spinal' alpha-helix. The N-terminal catalytic domain specifically recognizes the glutamate moiety of the substrate. The second domain is the NADPH-binding domain, and the third C-terminal domain is responsible for dimerization.</text>
</comment>
<feature type="binding site" evidence="9 11">
    <location>
        <begin position="120"/>
        <end position="122"/>
    </location>
    <ligand>
        <name>substrate</name>
    </ligand>
</feature>
<evidence type="ECO:0000259" key="17">
    <source>
        <dbReference type="Pfam" id="PF05201"/>
    </source>
</evidence>
<evidence type="ECO:0000256" key="6">
    <source>
        <dbReference type="ARBA" id="ARBA00023244"/>
    </source>
</evidence>
<evidence type="ECO:0000256" key="7">
    <source>
        <dbReference type="ARBA" id="ARBA00047464"/>
    </source>
</evidence>
<evidence type="ECO:0000256" key="5">
    <source>
        <dbReference type="ARBA" id="ARBA00023002"/>
    </source>
</evidence>
<name>A0A6I3S072_9BURK</name>
<evidence type="ECO:0000256" key="8">
    <source>
        <dbReference type="ARBA" id="ARBA00068659"/>
    </source>
</evidence>
<sequence length="431" mass="47538">MNLFALGLNHNTAPLALREKVAFSSEELDTANLKIRAMLGNPAGGGIKEVAILSTCNRTEIYCAAEDSELASKKLKEFLAESKGVKFNELEEHLYVFLNDDAARHAFRVASGLDSMVLGETQIVGQMKKAVKTAQKNHGLGVFLNYLFQKTFAVAKEVRSKTEIGAHSVSLAAAGVRVASSIFGSLENSSILFVGAGEMIELCAAHFCAQKPKNIAVANRTVARAAALAETIGAKAVGLVDLPEILPKYDILITCTASTLPIIGLGMVQSALKRRKHRPIFMIDLAVPRDIEREVDDLDEVYVYTVDDLGKVVQSGIQGRKAAVEQADRLIETKVDEFKCWMTTRSSIPQILSLQERADALRMMELEKAKKAIQKGGDANEILEAMSHGLMKKFIHDPLTVLRNDPNLSQEDYEKVLHLLDRFYHYHIHHR</sequence>
<evidence type="ECO:0000256" key="13">
    <source>
        <dbReference type="PIRSR" id="PIRSR000445-4"/>
    </source>
</evidence>
<comment type="pathway">
    <text evidence="1 9 14">Porphyrin-containing compound metabolism; protoporphyrin-IX biosynthesis; 5-aminolevulinate from L-glutamyl-tRNA(Glu): step 1/2.</text>
</comment>
<dbReference type="InterPro" id="IPR018214">
    <property type="entry name" value="GluRdtase_CS"/>
</dbReference>
<dbReference type="PIRSF" id="PIRSF000445">
    <property type="entry name" value="4pyrrol_synth_GluRdtase"/>
    <property type="match status" value="1"/>
</dbReference>
<protein>
    <recommendedName>
        <fullName evidence="8 9">Glutamyl-tRNA reductase</fullName>
        <shortName evidence="9">GluTR</shortName>
        <ecNumber evidence="3 9">1.2.1.70</ecNumber>
    </recommendedName>
</protein>
<reference evidence="18 19" key="1">
    <citation type="journal article" date="2019" name="Nat. Med.">
        <title>A library of human gut bacterial isolates paired with longitudinal multiomics data enables mechanistic microbiome research.</title>
        <authorList>
            <person name="Poyet M."/>
            <person name="Groussin M."/>
            <person name="Gibbons S.M."/>
            <person name="Avila-Pacheco J."/>
            <person name="Jiang X."/>
            <person name="Kearney S.M."/>
            <person name="Perrotta A.R."/>
            <person name="Berdy B."/>
            <person name="Zhao S."/>
            <person name="Lieberman T.D."/>
            <person name="Swanson P.K."/>
            <person name="Smith M."/>
            <person name="Roesemann S."/>
            <person name="Alexander J.E."/>
            <person name="Rich S.A."/>
            <person name="Livny J."/>
            <person name="Vlamakis H."/>
            <person name="Clish C."/>
            <person name="Bullock K."/>
            <person name="Deik A."/>
            <person name="Scott J."/>
            <person name="Pierce K.A."/>
            <person name="Xavier R.J."/>
            <person name="Alm E.J."/>
        </authorList>
    </citation>
    <scope>NUCLEOTIDE SEQUENCE [LARGE SCALE GENOMIC DNA]</scope>
    <source>
        <strain evidence="18 19">BIOML-A2</strain>
    </source>
</reference>
<dbReference type="GO" id="GO:0019353">
    <property type="term" value="P:protoporphyrinogen IX biosynthetic process from glutamate"/>
    <property type="evidence" value="ECO:0007669"/>
    <property type="project" value="TreeGrafter"/>
</dbReference>
<dbReference type="PROSITE" id="PS00747">
    <property type="entry name" value="GLUTR"/>
    <property type="match status" value="1"/>
</dbReference>
<feature type="site" description="Important for activity" evidence="9 13">
    <location>
        <position position="105"/>
    </location>
</feature>
<dbReference type="Gene3D" id="3.30.460.30">
    <property type="entry name" value="Glutamyl-tRNA reductase, N-terminal domain"/>
    <property type="match status" value="1"/>
</dbReference>
<comment type="catalytic activity">
    <reaction evidence="7 9 14">
        <text>(S)-4-amino-5-oxopentanoate + tRNA(Glu) + NADP(+) = L-glutamyl-tRNA(Glu) + NADPH + H(+)</text>
        <dbReference type="Rhea" id="RHEA:12344"/>
        <dbReference type="Rhea" id="RHEA-COMP:9663"/>
        <dbReference type="Rhea" id="RHEA-COMP:9680"/>
        <dbReference type="ChEBI" id="CHEBI:15378"/>
        <dbReference type="ChEBI" id="CHEBI:57501"/>
        <dbReference type="ChEBI" id="CHEBI:57783"/>
        <dbReference type="ChEBI" id="CHEBI:58349"/>
        <dbReference type="ChEBI" id="CHEBI:78442"/>
        <dbReference type="ChEBI" id="CHEBI:78520"/>
        <dbReference type="EC" id="1.2.1.70"/>
    </reaction>
</comment>
<dbReference type="FunFam" id="3.30.460.30:FF:000001">
    <property type="entry name" value="Glutamyl-tRNA reductase"/>
    <property type="match status" value="1"/>
</dbReference>
<feature type="binding site" evidence="9 11">
    <location>
        <position position="126"/>
    </location>
    <ligand>
        <name>substrate</name>
    </ligand>
</feature>
<gene>
    <name evidence="9" type="primary">hemA</name>
    <name evidence="18" type="ORF">GMD42_01550</name>
</gene>
<evidence type="ECO:0000256" key="2">
    <source>
        <dbReference type="ARBA" id="ARBA00005916"/>
    </source>
</evidence>
<dbReference type="SUPFAM" id="SSF69075">
    <property type="entry name" value="Glutamyl tRNA-reductase dimerization domain"/>
    <property type="match status" value="1"/>
</dbReference>
<feature type="domain" description="Tetrapyrrole biosynthesis glutamyl-tRNA reductase dimerisation" evidence="15">
    <location>
        <begin position="326"/>
        <end position="424"/>
    </location>
</feature>
<keyword evidence="5 9" id="KW-0560">Oxidoreductase</keyword>
<evidence type="ECO:0000256" key="9">
    <source>
        <dbReference type="HAMAP-Rule" id="MF_00087"/>
    </source>
</evidence>
<dbReference type="RefSeq" id="WP_008810134.1">
    <property type="nucleotide sequence ID" value="NZ_CAKVUT010000088.1"/>
</dbReference>
<dbReference type="InterPro" id="IPR015896">
    <property type="entry name" value="4pyrrol_synth_GluRdtase_dimer"/>
</dbReference>
<dbReference type="Pfam" id="PF00745">
    <property type="entry name" value="GlutR_dimer"/>
    <property type="match status" value="1"/>
</dbReference>
<proteinExistence type="inferred from homology"/>
<dbReference type="PANTHER" id="PTHR43013">
    <property type="entry name" value="GLUTAMYL-TRNA REDUCTASE"/>
    <property type="match status" value="1"/>
</dbReference>
<evidence type="ECO:0000313" key="18">
    <source>
        <dbReference type="EMBL" id="MTU42324.1"/>
    </source>
</evidence>
<dbReference type="FunFam" id="3.40.50.720:FF:000031">
    <property type="entry name" value="Glutamyl-tRNA reductase"/>
    <property type="match status" value="1"/>
</dbReference>
<evidence type="ECO:0000256" key="4">
    <source>
        <dbReference type="ARBA" id="ARBA00022857"/>
    </source>
</evidence>
<feature type="binding site" evidence="9 11">
    <location>
        <position position="115"/>
    </location>
    <ligand>
        <name>substrate</name>
    </ligand>
</feature>
<comment type="caution">
    <text evidence="18">The sequence shown here is derived from an EMBL/GenBank/DDBJ whole genome shotgun (WGS) entry which is preliminary data.</text>
</comment>
<dbReference type="HAMAP" id="MF_00087">
    <property type="entry name" value="Glu_tRNA_reductase"/>
    <property type="match status" value="1"/>
</dbReference>
<dbReference type="Gene3D" id="3.40.50.720">
    <property type="entry name" value="NAD(P)-binding Rossmann-like Domain"/>
    <property type="match status" value="1"/>
</dbReference>
<feature type="domain" description="Quinate/shikimate 5-dehydrogenase/glutamyl-tRNA reductase" evidence="16">
    <location>
        <begin position="178"/>
        <end position="312"/>
    </location>
</feature>
<dbReference type="AlphaFoldDB" id="A0A6I3S072"/>
<keyword evidence="4 9" id="KW-0521">NADP</keyword>
<dbReference type="CDD" id="cd05213">
    <property type="entry name" value="NAD_bind_Glutamyl_tRNA_reduct"/>
    <property type="match status" value="1"/>
</dbReference>
<dbReference type="GeneID" id="43349785"/>
<dbReference type="Proteomes" id="UP000462362">
    <property type="component" value="Unassembled WGS sequence"/>
</dbReference>
<evidence type="ECO:0000256" key="10">
    <source>
        <dbReference type="PIRSR" id="PIRSR000445-1"/>
    </source>
</evidence>